<dbReference type="GO" id="GO:0008966">
    <property type="term" value="F:phosphoglucosamine mutase activity"/>
    <property type="evidence" value="ECO:0007669"/>
    <property type="project" value="UniProtKB-EC"/>
</dbReference>
<keyword evidence="5 7" id="KW-0460">Magnesium</keyword>
<dbReference type="PANTHER" id="PTHR43771:SF1">
    <property type="entry name" value="PHOSPHOMANNOMUTASE"/>
    <property type="match status" value="1"/>
</dbReference>
<dbReference type="Proteomes" id="UP001492541">
    <property type="component" value="Chromosome"/>
</dbReference>
<name>A0ABZ3H2S4_GEOAI</name>
<evidence type="ECO:0000256" key="2">
    <source>
        <dbReference type="ARBA" id="ARBA00010231"/>
    </source>
</evidence>
<gene>
    <name evidence="12" type="primary">glmM</name>
    <name evidence="12" type="ORF">LPQ35_00410</name>
</gene>
<evidence type="ECO:0000256" key="3">
    <source>
        <dbReference type="ARBA" id="ARBA00022553"/>
    </source>
</evidence>
<reference evidence="12 13" key="1">
    <citation type="submission" date="2021-11" db="EMBL/GenBank/DDBJ databases">
        <title>Whole genome of Geoglobus acetivorans.</title>
        <authorList>
            <person name="Liu D."/>
        </authorList>
    </citation>
    <scope>NUCLEOTIDE SEQUENCE [LARGE SCALE GENOMIC DNA]</scope>
    <source>
        <strain evidence="12 13">SBH6</strain>
    </source>
</reference>
<dbReference type="SUPFAM" id="SSF55957">
    <property type="entry name" value="Phosphoglucomutase, C-terminal domain"/>
    <property type="match status" value="1"/>
</dbReference>
<sequence>MERSLFGTNGVRGIANEELTAELALDLGRTIASLRDGIIAVGMDARISSPMLKSAVLAGIMSAGSDAVDVGVTPTPSLQYYVKSTKAKAGVIVTASHNPREYNGIKFVSEDGTEFSREEDAEAERVLLSKKFRRAAWNEVGSVFTDDANRVYVTGILNRVNTDIIAEKEYRVVIDCGNGAASFTSPEIARRLNCRTYTINCYPDGRFPARASEPVEENVSELKEVVKAVKADLGVAHDGDADRATFVDEKGNFVSEDVMLALMAKYYVERNGGGVVVTPVSTSRCVEDAVRDAGGEVIYTAVGSPVVAKVMKEKNAVFGGEGNGGLIFPEHLLARDGGMSFAKVLELMAEENKPLSELVKDIPHYVTLKTKVECRDKKKLLDGLKAEFEDANFTDGARIDFEDGWLLIRPSGTEPIARIFAEAKDEKKAKELLETGIEKVRKILTD</sequence>
<feature type="domain" description="Alpha-D-phosphohexomutase alpha/beta/alpha" evidence="11">
    <location>
        <begin position="257"/>
        <end position="363"/>
    </location>
</feature>
<dbReference type="EC" id="5.4.2.10" evidence="12"/>
<keyword evidence="3" id="KW-0597">Phosphoprotein</keyword>
<evidence type="ECO:0000259" key="9">
    <source>
        <dbReference type="Pfam" id="PF02878"/>
    </source>
</evidence>
<dbReference type="InterPro" id="IPR005843">
    <property type="entry name" value="A-D-PHexomutase_C"/>
</dbReference>
<dbReference type="InterPro" id="IPR016066">
    <property type="entry name" value="A-D-PHexomutase_CS"/>
</dbReference>
<keyword evidence="6 12" id="KW-0413">Isomerase</keyword>
<evidence type="ECO:0000256" key="6">
    <source>
        <dbReference type="ARBA" id="ARBA00023235"/>
    </source>
</evidence>
<evidence type="ECO:0000256" key="5">
    <source>
        <dbReference type="ARBA" id="ARBA00022842"/>
    </source>
</evidence>
<dbReference type="CDD" id="cd03087">
    <property type="entry name" value="PGM_like1"/>
    <property type="match status" value="1"/>
</dbReference>
<dbReference type="Pfam" id="PF02879">
    <property type="entry name" value="PGM_PMM_II"/>
    <property type="match status" value="1"/>
</dbReference>
<dbReference type="Gene3D" id="3.40.120.10">
    <property type="entry name" value="Alpha-D-Glucose-1,6-Bisphosphate, subunit A, domain 3"/>
    <property type="match status" value="3"/>
</dbReference>
<protein>
    <submittedName>
        <fullName evidence="12">Phosphoglucosamine mutase</fullName>
        <ecNumber evidence="12">5.4.2.10</ecNumber>
    </submittedName>
</protein>
<dbReference type="InterPro" id="IPR005846">
    <property type="entry name" value="A-D-PHexomutase_a/b/a-III"/>
</dbReference>
<evidence type="ECO:0000256" key="4">
    <source>
        <dbReference type="ARBA" id="ARBA00022723"/>
    </source>
</evidence>
<dbReference type="SUPFAM" id="SSF53738">
    <property type="entry name" value="Phosphoglucomutase, first 3 domains"/>
    <property type="match status" value="3"/>
</dbReference>
<feature type="domain" description="Alpha-D-phosphohexomutase C-terminal" evidence="8">
    <location>
        <begin position="371"/>
        <end position="434"/>
    </location>
</feature>
<proteinExistence type="inferred from homology"/>
<accession>A0ABZ3H2S4</accession>
<dbReference type="EMBL" id="CP087714">
    <property type="protein sequence ID" value="XAT63862.1"/>
    <property type="molecule type" value="Genomic_DNA"/>
</dbReference>
<dbReference type="InterPro" id="IPR005844">
    <property type="entry name" value="A-D-PHexomutase_a/b/a-I"/>
</dbReference>
<dbReference type="PANTHER" id="PTHR43771">
    <property type="entry name" value="PHOSPHOMANNOMUTASE"/>
    <property type="match status" value="1"/>
</dbReference>
<dbReference type="Pfam" id="PF02878">
    <property type="entry name" value="PGM_PMM_I"/>
    <property type="match status" value="1"/>
</dbReference>
<evidence type="ECO:0000256" key="1">
    <source>
        <dbReference type="ARBA" id="ARBA00001946"/>
    </source>
</evidence>
<evidence type="ECO:0000313" key="12">
    <source>
        <dbReference type="EMBL" id="XAT63862.1"/>
    </source>
</evidence>
<evidence type="ECO:0000259" key="11">
    <source>
        <dbReference type="Pfam" id="PF02880"/>
    </source>
</evidence>
<dbReference type="Gene3D" id="3.30.310.50">
    <property type="entry name" value="Alpha-D-phosphohexomutase, C-terminal domain"/>
    <property type="match status" value="1"/>
</dbReference>
<evidence type="ECO:0000256" key="7">
    <source>
        <dbReference type="RuleBase" id="RU004326"/>
    </source>
</evidence>
<dbReference type="InterPro" id="IPR016055">
    <property type="entry name" value="A-D-PHexomutase_a/b/a-I/II/III"/>
</dbReference>
<keyword evidence="13" id="KW-1185">Reference proteome</keyword>
<evidence type="ECO:0000259" key="10">
    <source>
        <dbReference type="Pfam" id="PF02879"/>
    </source>
</evidence>
<keyword evidence="4 7" id="KW-0479">Metal-binding</keyword>
<dbReference type="Pfam" id="PF02880">
    <property type="entry name" value="PGM_PMM_III"/>
    <property type="match status" value="1"/>
</dbReference>
<dbReference type="PROSITE" id="PS00710">
    <property type="entry name" value="PGM_PMM"/>
    <property type="match status" value="1"/>
</dbReference>
<dbReference type="RefSeq" id="WP_193806759.1">
    <property type="nucleotide sequence ID" value="NZ_CP087714.1"/>
</dbReference>
<comment type="cofactor">
    <cofactor evidence="1">
        <name>Mg(2+)</name>
        <dbReference type="ChEBI" id="CHEBI:18420"/>
    </cofactor>
</comment>
<dbReference type="InterPro" id="IPR005845">
    <property type="entry name" value="A-D-PHexomutase_a/b/a-II"/>
</dbReference>
<feature type="domain" description="Alpha-D-phosphohexomutase alpha/beta/alpha" evidence="9">
    <location>
        <begin position="4"/>
        <end position="132"/>
    </location>
</feature>
<dbReference type="PRINTS" id="PR00509">
    <property type="entry name" value="PGMPMM"/>
</dbReference>
<evidence type="ECO:0000259" key="8">
    <source>
        <dbReference type="Pfam" id="PF00408"/>
    </source>
</evidence>
<feature type="domain" description="Alpha-D-phosphohexomutase alpha/beta/alpha" evidence="10">
    <location>
        <begin position="152"/>
        <end position="251"/>
    </location>
</feature>
<dbReference type="GeneID" id="90448099"/>
<dbReference type="InterPro" id="IPR005841">
    <property type="entry name" value="Alpha-D-phosphohexomutase_SF"/>
</dbReference>
<dbReference type="InterPro" id="IPR036900">
    <property type="entry name" value="A-D-PHexomutase_C_sf"/>
</dbReference>
<dbReference type="InterPro" id="IPR024086">
    <property type="entry name" value="GlmM_arc-type"/>
</dbReference>
<evidence type="ECO:0000313" key="13">
    <source>
        <dbReference type="Proteomes" id="UP001492541"/>
    </source>
</evidence>
<dbReference type="Pfam" id="PF00408">
    <property type="entry name" value="PGM_PMM_IV"/>
    <property type="match status" value="1"/>
</dbReference>
<organism evidence="12 13">
    <name type="scientific">Geoglobus acetivorans</name>
    <dbReference type="NCBI Taxonomy" id="565033"/>
    <lineage>
        <taxon>Archaea</taxon>
        <taxon>Methanobacteriati</taxon>
        <taxon>Methanobacteriota</taxon>
        <taxon>Archaeoglobi</taxon>
        <taxon>Archaeoglobales</taxon>
        <taxon>Archaeoglobaceae</taxon>
        <taxon>Geoglobus</taxon>
    </lineage>
</organism>
<comment type="similarity">
    <text evidence="2 7">Belongs to the phosphohexose mutase family.</text>
</comment>
<dbReference type="NCBIfam" id="TIGR03990">
    <property type="entry name" value="Arch_GlmM"/>
    <property type="match status" value="1"/>
</dbReference>